<protein>
    <submittedName>
        <fullName evidence="1">Uncharacterized protein</fullName>
    </submittedName>
</protein>
<dbReference type="EMBL" id="KK121209">
    <property type="protein sequence ID" value="KFM79978.1"/>
    <property type="molecule type" value="Genomic_DNA"/>
</dbReference>
<evidence type="ECO:0000313" key="2">
    <source>
        <dbReference type="Proteomes" id="UP000054359"/>
    </source>
</evidence>
<dbReference type="AlphaFoldDB" id="A0A087URI9"/>
<dbReference type="Proteomes" id="UP000054359">
    <property type="component" value="Unassembled WGS sequence"/>
</dbReference>
<gene>
    <name evidence="1" type="ORF">X975_27161</name>
</gene>
<organism evidence="1 2">
    <name type="scientific">Stegodyphus mimosarum</name>
    <name type="common">African social velvet spider</name>
    <dbReference type="NCBI Taxonomy" id="407821"/>
    <lineage>
        <taxon>Eukaryota</taxon>
        <taxon>Metazoa</taxon>
        <taxon>Ecdysozoa</taxon>
        <taxon>Arthropoda</taxon>
        <taxon>Chelicerata</taxon>
        <taxon>Arachnida</taxon>
        <taxon>Araneae</taxon>
        <taxon>Araneomorphae</taxon>
        <taxon>Entelegynae</taxon>
        <taxon>Eresoidea</taxon>
        <taxon>Eresidae</taxon>
        <taxon>Stegodyphus</taxon>
    </lineage>
</organism>
<proteinExistence type="predicted"/>
<feature type="non-terminal residue" evidence="1">
    <location>
        <position position="36"/>
    </location>
</feature>
<evidence type="ECO:0000313" key="1">
    <source>
        <dbReference type="EMBL" id="KFM79978.1"/>
    </source>
</evidence>
<keyword evidence="2" id="KW-1185">Reference proteome</keyword>
<reference evidence="1 2" key="1">
    <citation type="submission" date="2013-11" db="EMBL/GenBank/DDBJ databases">
        <title>Genome sequencing of Stegodyphus mimosarum.</title>
        <authorList>
            <person name="Bechsgaard J."/>
        </authorList>
    </citation>
    <scope>NUCLEOTIDE SEQUENCE [LARGE SCALE GENOMIC DNA]</scope>
</reference>
<name>A0A087URI9_STEMI</name>
<accession>A0A087URI9</accession>
<sequence>MLWTMYGLHMSSTMSSTLLLDSDEDILLESSQTAYP</sequence>